<dbReference type="EC" id="2.4.2.31" evidence="10"/>
<proteinExistence type="inferred from homology"/>
<dbReference type="Gene3D" id="3.90.176.10">
    <property type="entry name" value="Toxin ADP-ribosyltransferase, Chain A, domain 1"/>
    <property type="match status" value="1"/>
</dbReference>
<dbReference type="PANTHER" id="PTHR10339">
    <property type="entry name" value="ADP-RIBOSYLTRANSFERASE"/>
    <property type="match status" value="1"/>
</dbReference>
<evidence type="ECO:0000256" key="3">
    <source>
        <dbReference type="ARBA" id="ARBA00022679"/>
    </source>
</evidence>
<evidence type="ECO:0000256" key="5">
    <source>
        <dbReference type="ARBA" id="ARBA00022729"/>
    </source>
</evidence>
<dbReference type="InterPro" id="IPR050999">
    <property type="entry name" value="ADP-ribosyltransferase_ARG"/>
</dbReference>
<keyword evidence="8" id="KW-1015">Disulfide bond</keyword>
<dbReference type="Pfam" id="PF01129">
    <property type="entry name" value="ART"/>
    <property type="match status" value="1"/>
</dbReference>
<keyword evidence="7 10" id="KW-0520">NAD</keyword>
<dbReference type="Proteomes" id="UP001497482">
    <property type="component" value="Chromosome 3"/>
</dbReference>
<dbReference type="PRINTS" id="PR00970">
    <property type="entry name" value="RIBTRNSFRASE"/>
</dbReference>
<evidence type="ECO:0000256" key="4">
    <source>
        <dbReference type="ARBA" id="ARBA00022695"/>
    </source>
</evidence>
<keyword evidence="4" id="KW-0548">Nucleotidyltransferase</keyword>
<evidence type="ECO:0000313" key="12">
    <source>
        <dbReference type="Proteomes" id="UP001497482"/>
    </source>
</evidence>
<dbReference type="GO" id="GO:0003950">
    <property type="term" value="F:NAD+ poly-ADP-ribosyltransferase activity"/>
    <property type="evidence" value="ECO:0007669"/>
    <property type="project" value="TreeGrafter"/>
</dbReference>
<dbReference type="EMBL" id="OZ035825">
    <property type="protein sequence ID" value="CAL1601723.1"/>
    <property type="molecule type" value="Genomic_DNA"/>
</dbReference>
<evidence type="ECO:0000256" key="10">
    <source>
        <dbReference type="RuleBase" id="RU361228"/>
    </source>
</evidence>
<protein>
    <recommendedName>
        <fullName evidence="10">NAD(P)(+)--arginine ADP-ribosyltransferase</fullName>
        <ecNumber evidence="10">2.4.2.31</ecNumber>
    </recommendedName>
    <alternativeName>
        <fullName evidence="10">Mono(ADP-ribosyl)transferase</fullName>
    </alternativeName>
</protein>
<evidence type="ECO:0000313" key="11">
    <source>
        <dbReference type="EMBL" id="CAL1601723.1"/>
    </source>
</evidence>
<comment type="catalytic activity">
    <reaction evidence="9 10">
        <text>L-arginyl-[protein] + NAD(+) = N(omega)-(ADP-D-ribosyl)-L-arginyl-[protein] + nicotinamide + H(+)</text>
        <dbReference type="Rhea" id="RHEA:19149"/>
        <dbReference type="Rhea" id="RHEA-COMP:10532"/>
        <dbReference type="Rhea" id="RHEA-COMP:15087"/>
        <dbReference type="ChEBI" id="CHEBI:15378"/>
        <dbReference type="ChEBI" id="CHEBI:17154"/>
        <dbReference type="ChEBI" id="CHEBI:29965"/>
        <dbReference type="ChEBI" id="CHEBI:57540"/>
        <dbReference type="ChEBI" id="CHEBI:142554"/>
        <dbReference type="EC" id="2.4.2.31"/>
    </reaction>
</comment>
<evidence type="ECO:0000256" key="1">
    <source>
        <dbReference type="ARBA" id="ARBA00009558"/>
    </source>
</evidence>
<dbReference type="GO" id="GO:0106274">
    <property type="term" value="F:NAD+-protein-arginine ADP-ribosyltransferase activity"/>
    <property type="evidence" value="ECO:0007669"/>
    <property type="project" value="UniProtKB-EC"/>
</dbReference>
<evidence type="ECO:0000256" key="6">
    <source>
        <dbReference type="ARBA" id="ARBA00022857"/>
    </source>
</evidence>
<comment type="similarity">
    <text evidence="1 10">Belongs to the Arg-specific ADP-ribosyltransferase family.</text>
</comment>
<dbReference type="SUPFAM" id="SSF56399">
    <property type="entry name" value="ADP-ribosylation"/>
    <property type="match status" value="1"/>
</dbReference>
<reference evidence="11 12" key="1">
    <citation type="submission" date="2024-04" db="EMBL/GenBank/DDBJ databases">
        <authorList>
            <person name="Waldvogel A.-M."/>
            <person name="Schoenle A."/>
        </authorList>
    </citation>
    <scope>NUCLEOTIDE SEQUENCE [LARGE SCALE GENOMIC DNA]</scope>
</reference>
<dbReference type="InterPro" id="IPR000768">
    <property type="entry name" value="ART"/>
</dbReference>
<dbReference type="GO" id="GO:0016779">
    <property type="term" value="F:nucleotidyltransferase activity"/>
    <property type="evidence" value="ECO:0007669"/>
    <property type="project" value="UniProtKB-KW"/>
</dbReference>
<dbReference type="FunFam" id="3.90.176.10:FF:000001">
    <property type="entry name" value="NAD(P)(+)--arginine ADP-ribosyltransferase"/>
    <property type="match status" value="1"/>
</dbReference>
<dbReference type="PROSITE" id="PS51996">
    <property type="entry name" value="TR_MART"/>
    <property type="match status" value="1"/>
</dbReference>
<gene>
    <name evidence="11" type="ORF">KC01_LOCUS29626</name>
</gene>
<evidence type="ECO:0000256" key="7">
    <source>
        <dbReference type="ARBA" id="ARBA00023027"/>
    </source>
</evidence>
<sequence length="241" mass="27739">MLDMAVDSVDDMYSGCTDRMDAIVKKQYLPMEKNKMTTNFTLAWSAAEKYYNKLWRRKNGKKPSTSLSKEQIMSIYAYTLDTPNVYMDFNNAVRTQGPKYKTSFQYHSLHYFLTGAIQKLNARRSKAERCVRVHRRVNAYFRRDVVNRPVRFGSFSSSSMGWFPSAARFGDRSCFEINTCFGADVSLFSKLGEAEREVLVPPYEVFKVTAVEKRSEKKNLPCEFVYKLSSIGVVSNLNCAL</sequence>
<dbReference type="AlphaFoldDB" id="A0AAV2LH72"/>
<keyword evidence="5" id="KW-0732">Signal</keyword>
<evidence type="ECO:0000256" key="8">
    <source>
        <dbReference type="ARBA" id="ARBA00023157"/>
    </source>
</evidence>
<organism evidence="11 12">
    <name type="scientific">Knipowitschia caucasica</name>
    <name type="common">Caucasian dwarf goby</name>
    <name type="synonym">Pomatoschistus caucasicus</name>
    <dbReference type="NCBI Taxonomy" id="637954"/>
    <lineage>
        <taxon>Eukaryota</taxon>
        <taxon>Metazoa</taxon>
        <taxon>Chordata</taxon>
        <taxon>Craniata</taxon>
        <taxon>Vertebrata</taxon>
        <taxon>Euteleostomi</taxon>
        <taxon>Actinopterygii</taxon>
        <taxon>Neopterygii</taxon>
        <taxon>Teleostei</taxon>
        <taxon>Neoteleostei</taxon>
        <taxon>Acanthomorphata</taxon>
        <taxon>Gobiaria</taxon>
        <taxon>Gobiiformes</taxon>
        <taxon>Gobioidei</taxon>
        <taxon>Gobiidae</taxon>
        <taxon>Gobiinae</taxon>
        <taxon>Knipowitschia</taxon>
    </lineage>
</organism>
<name>A0AAV2LH72_KNICA</name>
<keyword evidence="12" id="KW-1185">Reference proteome</keyword>
<keyword evidence="6 10" id="KW-0521">NADP</keyword>
<accession>A0AAV2LH72</accession>
<keyword evidence="3 10" id="KW-0808">Transferase</keyword>
<keyword evidence="2 10" id="KW-0328">Glycosyltransferase</keyword>
<evidence type="ECO:0000256" key="2">
    <source>
        <dbReference type="ARBA" id="ARBA00022676"/>
    </source>
</evidence>
<dbReference type="PANTHER" id="PTHR10339:SF27">
    <property type="entry name" value="NAD(P)(+)--ARGININE ADP-RIBOSYLTRANSFERASE"/>
    <property type="match status" value="1"/>
</dbReference>
<evidence type="ECO:0000256" key="9">
    <source>
        <dbReference type="ARBA" id="ARBA00047597"/>
    </source>
</evidence>